<protein>
    <submittedName>
        <fullName evidence="2">Uncharacterized protein DUF559</fullName>
    </submittedName>
</protein>
<evidence type="ECO:0000313" key="2">
    <source>
        <dbReference type="EMBL" id="TQM99038.1"/>
    </source>
</evidence>
<dbReference type="Pfam" id="PF04480">
    <property type="entry name" value="DUF559"/>
    <property type="match status" value="1"/>
</dbReference>
<proteinExistence type="predicted"/>
<dbReference type="Gene3D" id="3.40.960.10">
    <property type="entry name" value="VSR Endonuclease"/>
    <property type="match status" value="1"/>
</dbReference>
<gene>
    <name evidence="2" type="ORF">FHX68_1761</name>
</gene>
<dbReference type="Proteomes" id="UP000319804">
    <property type="component" value="Unassembled WGS sequence"/>
</dbReference>
<evidence type="ECO:0000313" key="3">
    <source>
        <dbReference type="Proteomes" id="UP000319804"/>
    </source>
</evidence>
<dbReference type="SUPFAM" id="SSF52980">
    <property type="entry name" value="Restriction endonuclease-like"/>
    <property type="match status" value="1"/>
</dbReference>
<name>A0A4Y3UIQ1_9MICO</name>
<dbReference type="InterPro" id="IPR007569">
    <property type="entry name" value="DUF559"/>
</dbReference>
<keyword evidence="3" id="KW-1185">Reference proteome</keyword>
<accession>A0A4Y3UIQ1</accession>
<comment type="caution">
    <text evidence="2">The sequence shown here is derived from an EMBL/GenBank/DDBJ whole genome shotgun (WGS) entry which is preliminary data.</text>
</comment>
<dbReference type="InterPro" id="IPR011335">
    <property type="entry name" value="Restrct_endonuc-II-like"/>
</dbReference>
<organism evidence="2 3">
    <name type="scientific">Microbacterium lacticum</name>
    <dbReference type="NCBI Taxonomy" id="33885"/>
    <lineage>
        <taxon>Bacteria</taxon>
        <taxon>Bacillati</taxon>
        <taxon>Actinomycetota</taxon>
        <taxon>Actinomycetes</taxon>
        <taxon>Micrococcales</taxon>
        <taxon>Microbacteriaceae</taxon>
        <taxon>Microbacterium</taxon>
    </lineage>
</organism>
<dbReference type="EMBL" id="VFPS01000002">
    <property type="protein sequence ID" value="TQM99038.1"/>
    <property type="molecule type" value="Genomic_DNA"/>
</dbReference>
<evidence type="ECO:0000259" key="1">
    <source>
        <dbReference type="Pfam" id="PF04480"/>
    </source>
</evidence>
<feature type="domain" description="DUF559" evidence="1">
    <location>
        <begin position="235"/>
        <end position="287"/>
    </location>
</feature>
<sequence>MVGSGRHGAALGATLAGMTTDYLTRAELRRSGLTRRSIQDAVRSGALIHVRRDRYLTVEADDMYVRAVRVGGRLTCLSLLGALGVFVLENRALHVHIDPRGSRLRDPADRRRRLRLAAAEISLHWSALLEPVGQACTVSVVDAAAHAIRCQPPRAAVATLDSLLNRGLLTRFDLRRIFAALPARFAVLEHLVDPRAESGPETFVRLLARSLGCEIALQVRFDGIGRVDLVLDGWLVVECDSKEFHSDWAQQARDRERDAALAALGYTSLRFTAAMIMYRPDDVLAALRGLLAAHRTH</sequence>
<dbReference type="AlphaFoldDB" id="A0A4Y3UIQ1"/>
<reference evidence="2 3" key="1">
    <citation type="submission" date="2019-06" db="EMBL/GenBank/DDBJ databases">
        <title>Sequencing the genomes of 1000 actinobacteria strains.</title>
        <authorList>
            <person name="Klenk H.-P."/>
        </authorList>
    </citation>
    <scope>NUCLEOTIDE SEQUENCE [LARGE SCALE GENOMIC DNA]</scope>
    <source>
        <strain evidence="2 3">DSM 20427</strain>
    </source>
</reference>